<feature type="transmembrane region" description="Helical" evidence="8">
    <location>
        <begin position="12"/>
        <end position="30"/>
    </location>
</feature>
<feature type="transmembrane region" description="Helical" evidence="8">
    <location>
        <begin position="213"/>
        <end position="233"/>
    </location>
</feature>
<evidence type="ECO:0000256" key="1">
    <source>
        <dbReference type="ARBA" id="ARBA00004651"/>
    </source>
</evidence>
<gene>
    <name evidence="10" type="ORF">SAMN05216262_10915</name>
</gene>
<evidence type="ECO:0000256" key="5">
    <source>
        <dbReference type="ARBA" id="ARBA00022692"/>
    </source>
</evidence>
<dbReference type="NCBIfam" id="TIGR00688">
    <property type="entry name" value="rarD"/>
    <property type="match status" value="1"/>
</dbReference>
<dbReference type="RefSeq" id="WP_085285117.1">
    <property type="nucleotide sequence ID" value="NZ_FOBI01000009.1"/>
</dbReference>
<dbReference type="EMBL" id="FOBI01000009">
    <property type="protein sequence ID" value="SEL31274.1"/>
    <property type="molecule type" value="Genomic_DNA"/>
</dbReference>
<dbReference type="Gene3D" id="1.10.3730.20">
    <property type="match status" value="1"/>
</dbReference>
<evidence type="ECO:0000256" key="2">
    <source>
        <dbReference type="ARBA" id="ARBA00007362"/>
    </source>
</evidence>
<feature type="transmembrane region" description="Helical" evidence="8">
    <location>
        <begin position="75"/>
        <end position="95"/>
    </location>
</feature>
<proteinExistence type="inferred from homology"/>
<dbReference type="SUPFAM" id="SSF103481">
    <property type="entry name" value="Multidrug resistance efflux transporter EmrE"/>
    <property type="match status" value="2"/>
</dbReference>
<feature type="transmembrane region" description="Helical" evidence="8">
    <location>
        <begin position="107"/>
        <end position="124"/>
    </location>
</feature>
<feature type="domain" description="EamA" evidence="9">
    <location>
        <begin position="12"/>
        <end position="145"/>
    </location>
</feature>
<evidence type="ECO:0000256" key="4">
    <source>
        <dbReference type="ARBA" id="ARBA00022475"/>
    </source>
</evidence>
<dbReference type="GO" id="GO:0005886">
    <property type="term" value="C:plasma membrane"/>
    <property type="evidence" value="ECO:0007669"/>
    <property type="project" value="UniProtKB-SubCell"/>
</dbReference>
<keyword evidence="11" id="KW-1185">Reference proteome</keyword>
<dbReference type="Pfam" id="PF00892">
    <property type="entry name" value="EamA"/>
    <property type="match status" value="1"/>
</dbReference>
<dbReference type="InterPro" id="IPR037185">
    <property type="entry name" value="EmrE-like"/>
</dbReference>
<evidence type="ECO:0000256" key="3">
    <source>
        <dbReference type="ARBA" id="ARBA00022448"/>
    </source>
</evidence>
<keyword evidence="7 8" id="KW-0472">Membrane</keyword>
<keyword evidence="4" id="KW-1003">Cell membrane</keyword>
<keyword evidence="6 8" id="KW-1133">Transmembrane helix</keyword>
<dbReference type="AlphaFoldDB" id="A0A1H7P723"/>
<feature type="transmembrane region" description="Helical" evidence="8">
    <location>
        <begin position="245"/>
        <end position="264"/>
    </location>
</feature>
<accession>A0A1H7P723</accession>
<evidence type="ECO:0000256" key="8">
    <source>
        <dbReference type="SAM" id="Phobius"/>
    </source>
</evidence>
<keyword evidence="5 8" id="KW-0812">Transmembrane</keyword>
<keyword evidence="3" id="KW-0813">Transport</keyword>
<dbReference type="Proteomes" id="UP000199297">
    <property type="component" value="Unassembled WGS sequence"/>
</dbReference>
<dbReference type="InterPro" id="IPR004626">
    <property type="entry name" value="RarD"/>
</dbReference>
<name>A0A1H7P723_9GAMM</name>
<comment type="subcellular location">
    <subcellularLocation>
        <location evidence="1">Cell membrane</location>
        <topology evidence="1">Multi-pass membrane protein</topology>
    </subcellularLocation>
</comment>
<organism evidence="10 11">
    <name type="scientific">Colwellia chukchiensis</name>
    <dbReference type="NCBI Taxonomy" id="641665"/>
    <lineage>
        <taxon>Bacteria</taxon>
        <taxon>Pseudomonadati</taxon>
        <taxon>Pseudomonadota</taxon>
        <taxon>Gammaproteobacteria</taxon>
        <taxon>Alteromonadales</taxon>
        <taxon>Colwelliaceae</taxon>
        <taxon>Colwellia</taxon>
    </lineage>
</organism>
<reference evidence="11" key="1">
    <citation type="submission" date="2016-10" db="EMBL/GenBank/DDBJ databases">
        <authorList>
            <person name="Varghese N."/>
            <person name="Submissions S."/>
        </authorList>
    </citation>
    <scope>NUCLEOTIDE SEQUENCE [LARGE SCALE GENOMIC DNA]</scope>
    <source>
        <strain evidence="11">CGMCC 1.9127</strain>
    </source>
</reference>
<evidence type="ECO:0000256" key="7">
    <source>
        <dbReference type="ARBA" id="ARBA00023136"/>
    </source>
</evidence>
<feature type="transmembrane region" description="Helical" evidence="8">
    <location>
        <begin position="182"/>
        <end position="201"/>
    </location>
</feature>
<protein>
    <submittedName>
        <fullName evidence="10">Chloramphenicol-sensitive protein RarD</fullName>
    </submittedName>
</protein>
<evidence type="ECO:0000259" key="9">
    <source>
        <dbReference type="Pfam" id="PF00892"/>
    </source>
</evidence>
<sequence>MLTTEKSALRGGIISAICAYTMWGVAPLYFKLIDHIHADEILVHRVVWSTVLLLLIVLITHRWQNFLQTVKQPKVLLRLTISAAFLAGNWFMFIWAVNNDHLLDASLGYYINPLFSVALGVLFLGERLRPWQIFAVALAFIGVLIQLIMVGSLPIISLALAASFGIYGLLRKKLPLDSFVGLLIESLMMLPIALTYWLVVLESPTANMFNNTGALNILLVCAGIVTTAPLLCFTAATKRMTLSALGFFQYIGPSIMFILATFYYQEPLYFAKLITFACIWTALAIFSVDSLKARKRSNTIATA</sequence>
<feature type="transmembrane region" description="Helical" evidence="8">
    <location>
        <begin position="131"/>
        <end position="149"/>
    </location>
</feature>
<dbReference type="OrthoDB" id="369870at2"/>
<evidence type="ECO:0000313" key="11">
    <source>
        <dbReference type="Proteomes" id="UP000199297"/>
    </source>
</evidence>
<feature type="transmembrane region" description="Helical" evidence="8">
    <location>
        <begin position="270"/>
        <end position="288"/>
    </location>
</feature>
<evidence type="ECO:0000256" key="6">
    <source>
        <dbReference type="ARBA" id="ARBA00022989"/>
    </source>
</evidence>
<dbReference type="PANTHER" id="PTHR22911:SF137">
    <property type="entry name" value="SOLUTE CARRIER FAMILY 35 MEMBER G2-RELATED"/>
    <property type="match status" value="1"/>
</dbReference>
<feature type="transmembrane region" description="Helical" evidence="8">
    <location>
        <begin position="42"/>
        <end position="63"/>
    </location>
</feature>
<evidence type="ECO:0000313" key="10">
    <source>
        <dbReference type="EMBL" id="SEL31274.1"/>
    </source>
</evidence>
<dbReference type="InterPro" id="IPR000620">
    <property type="entry name" value="EamA_dom"/>
</dbReference>
<feature type="transmembrane region" description="Helical" evidence="8">
    <location>
        <begin position="155"/>
        <end position="170"/>
    </location>
</feature>
<dbReference type="PANTHER" id="PTHR22911">
    <property type="entry name" value="ACYL-MALONYL CONDENSING ENZYME-RELATED"/>
    <property type="match status" value="1"/>
</dbReference>
<comment type="similarity">
    <text evidence="2">Belongs to the EamA transporter family.</text>
</comment>